<dbReference type="AlphaFoldDB" id="A0A9X0BVT3"/>
<reference evidence="1" key="2">
    <citation type="journal article" date="2023" name="IMA Fungus">
        <title>Comparative genomic study of the Penicillium genus elucidates a diverse pangenome and 15 lateral gene transfer events.</title>
        <authorList>
            <person name="Petersen C."/>
            <person name="Sorensen T."/>
            <person name="Nielsen M.R."/>
            <person name="Sondergaard T.E."/>
            <person name="Sorensen J.L."/>
            <person name="Fitzpatrick D.A."/>
            <person name="Frisvad J.C."/>
            <person name="Nielsen K.L."/>
        </authorList>
    </citation>
    <scope>NUCLEOTIDE SEQUENCE</scope>
    <source>
        <strain evidence="1">IBT 17660</strain>
    </source>
</reference>
<dbReference type="EMBL" id="JAPWDO010000001">
    <property type="protein sequence ID" value="KAJ5486000.1"/>
    <property type="molecule type" value="Genomic_DNA"/>
</dbReference>
<proteinExistence type="predicted"/>
<evidence type="ECO:0000313" key="2">
    <source>
        <dbReference type="Proteomes" id="UP001147760"/>
    </source>
</evidence>
<name>A0A9X0BVT3_9EURO</name>
<reference evidence="1" key="1">
    <citation type="submission" date="2022-12" db="EMBL/GenBank/DDBJ databases">
        <authorList>
            <person name="Petersen C."/>
        </authorList>
    </citation>
    <scope>NUCLEOTIDE SEQUENCE</scope>
    <source>
        <strain evidence="1">IBT 17660</strain>
    </source>
</reference>
<keyword evidence="2" id="KW-1185">Reference proteome</keyword>
<accession>A0A9X0BVT3</accession>
<organism evidence="1 2">
    <name type="scientific">Penicillium desertorum</name>
    <dbReference type="NCBI Taxonomy" id="1303715"/>
    <lineage>
        <taxon>Eukaryota</taxon>
        <taxon>Fungi</taxon>
        <taxon>Dikarya</taxon>
        <taxon>Ascomycota</taxon>
        <taxon>Pezizomycotina</taxon>
        <taxon>Eurotiomycetes</taxon>
        <taxon>Eurotiomycetidae</taxon>
        <taxon>Eurotiales</taxon>
        <taxon>Aspergillaceae</taxon>
        <taxon>Penicillium</taxon>
    </lineage>
</organism>
<gene>
    <name evidence="1" type="ORF">N7530_000300</name>
</gene>
<dbReference type="OrthoDB" id="5959877at2759"/>
<comment type="caution">
    <text evidence="1">The sequence shown here is derived from an EMBL/GenBank/DDBJ whole genome shotgun (WGS) entry which is preliminary data.</text>
</comment>
<dbReference type="Proteomes" id="UP001147760">
    <property type="component" value="Unassembled WGS sequence"/>
</dbReference>
<evidence type="ECO:0000313" key="1">
    <source>
        <dbReference type="EMBL" id="KAJ5486000.1"/>
    </source>
</evidence>
<sequence>MRYPRSHDHRLVTVPPVAKENWQMFMMSLERQKVRPSSRRRVDHCLVPNRRMDHKAKLIGTRGNNIHFSRATMFYEMIPRHHLQTHMIARHRPYRRLFDIAFWIEGWVLYLEFILWNDECSKRRRRTGWGCCFGGFIDAL</sequence>
<protein>
    <submittedName>
        <fullName evidence="1">Uncharacterized protein</fullName>
    </submittedName>
</protein>